<reference evidence="2" key="1">
    <citation type="submission" date="2022-08" db="EMBL/GenBank/DDBJ databases">
        <authorList>
            <person name="Kallberg Y."/>
            <person name="Tangrot J."/>
            <person name="Rosling A."/>
        </authorList>
    </citation>
    <scope>NUCLEOTIDE SEQUENCE</scope>
    <source>
        <strain evidence="2">Wild A</strain>
    </source>
</reference>
<evidence type="ECO:0000313" key="3">
    <source>
        <dbReference type="Proteomes" id="UP001153678"/>
    </source>
</evidence>
<comment type="caution">
    <text evidence="2">The sequence shown here is derived from an EMBL/GenBank/DDBJ whole genome shotgun (WGS) entry which is preliminary data.</text>
</comment>
<protein>
    <submittedName>
        <fullName evidence="2">1433_t:CDS:1</fullName>
    </submittedName>
</protein>
<dbReference type="EMBL" id="CAMKVN010006678">
    <property type="protein sequence ID" value="CAI2190574.1"/>
    <property type="molecule type" value="Genomic_DNA"/>
</dbReference>
<sequence length="122" mass="13851">LMSENRKVYTLAKVVIRKSCSHKNQAQVQKPIADSHTNSTEDKNRESNSMTAGFQHKNGRYLTYSVDGRVHLTELPGSMKPEGPFTSFGFVINKSSESYLFVKGVNKSEKIKNIHERIHPTR</sequence>
<evidence type="ECO:0000313" key="2">
    <source>
        <dbReference type="EMBL" id="CAI2190574.1"/>
    </source>
</evidence>
<feature type="non-terminal residue" evidence="2">
    <location>
        <position position="1"/>
    </location>
</feature>
<proteinExistence type="predicted"/>
<keyword evidence="3" id="KW-1185">Reference proteome</keyword>
<gene>
    <name evidence="2" type="ORF">FWILDA_LOCUS14644</name>
</gene>
<feature type="region of interest" description="Disordered" evidence="1">
    <location>
        <begin position="20"/>
        <end position="54"/>
    </location>
</feature>
<dbReference type="AlphaFoldDB" id="A0A9W4WWB5"/>
<name>A0A9W4WWB5_9GLOM</name>
<dbReference type="Proteomes" id="UP001153678">
    <property type="component" value="Unassembled WGS sequence"/>
</dbReference>
<organism evidence="2 3">
    <name type="scientific">Funneliformis geosporum</name>
    <dbReference type="NCBI Taxonomy" id="1117311"/>
    <lineage>
        <taxon>Eukaryota</taxon>
        <taxon>Fungi</taxon>
        <taxon>Fungi incertae sedis</taxon>
        <taxon>Mucoromycota</taxon>
        <taxon>Glomeromycotina</taxon>
        <taxon>Glomeromycetes</taxon>
        <taxon>Glomerales</taxon>
        <taxon>Glomeraceae</taxon>
        <taxon>Funneliformis</taxon>
    </lineage>
</organism>
<evidence type="ECO:0000256" key="1">
    <source>
        <dbReference type="SAM" id="MobiDB-lite"/>
    </source>
</evidence>
<accession>A0A9W4WWB5</accession>